<dbReference type="PRINTS" id="PR00385">
    <property type="entry name" value="P450"/>
</dbReference>
<dbReference type="PRINTS" id="PR00359">
    <property type="entry name" value="BP450"/>
</dbReference>
<dbReference type="CDD" id="cd11033">
    <property type="entry name" value="CYP142-like"/>
    <property type="match status" value="1"/>
</dbReference>
<evidence type="ECO:0000256" key="5">
    <source>
        <dbReference type="ARBA" id="ARBA00023004"/>
    </source>
</evidence>
<proteinExistence type="inferred from homology"/>
<accession>A0A126SYX7</accession>
<dbReference type="InterPro" id="IPR036396">
    <property type="entry name" value="Cyt_P450_sf"/>
</dbReference>
<dbReference type="InterPro" id="IPR002397">
    <property type="entry name" value="Cyt_P450_B"/>
</dbReference>
<evidence type="ECO:0000256" key="6">
    <source>
        <dbReference type="ARBA" id="ARBA00023033"/>
    </source>
</evidence>
<sequence length="418" mass="47474">MTDRTIDNAIVNPKTYAHVDEFHKLFTQLRKEEPVRWTEPDGFRPFWTVSKHADIMEVERQNDKFLNDPRLTLQSIELEEEVKKFTGGQSKLIRSLVDMDNPDHRNYRGLTQAWFMPPNLKAISARVEALAEKYIDRLEAKGGECDFVSDVAVWYPLRVIMTVLGVPEEDEPIMLKLTQELFGSTDPDMKRPDATETVNTVTEFFNYFTAMTEDRRKNARDDVASVIANGTIDGQPLRHLEAISYYIIVATAGHDTTSSTAAGGLLALMQNPAEFAKLKANPEGLLGGAIDEMIRWTTPVKHFFRTAAVDYELRGQKIKAGDNLLMCYWSANRDEDAFDDPFAFRIERSPNKHLAFGYGAHLCLGQHLAKMEIRALYKELLARLDHIELAGDPAWVEASFVSGLKRLPVRYSMKRKAA</sequence>
<organism evidence="8">
    <name type="scientific">uncultured bacterium UPO68_UPO87</name>
    <dbReference type="NCBI Taxonomy" id="1776988"/>
    <lineage>
        <taxon>Bacteria</taxon>
        <taxon>environmental samples</taxon>
    </lineage>
</organism>
<comment type="similarity">
    <text evidence="1 7">Belongs to the cytochrome P450 family.</text>
</comment>
<keyword evidence="2 7" id="KW-0349">Heme</keyword>
<reference evidence="8" key="1">
    <citation type="journal article" date="2016" name="Appl. Environ. Microbiol.">
        <title>Functional Metagenomics of a Biostimulated Petroleum-Contaminated Soil Reveals an Extraordinary Diversity of Extradiol Dioxygenases.</title>
        <authorList>
            <person name="Terron-Gonzalez L."/>
            <person name="Martin-Cabello G."/>
            <person name="Ferrer M."/>
            <person name="Santero E."/>
        </authorList>
    </citation>
    <scope>NUCLEOTIDE SEQUENCE</scope>
</reference>
<dbReference type="EMBL" id="KU144991">
    <property type="protein sequence ID" value="AMK59505.1"/>
    <property type="molecule type" value="Genomic_DNA"/>
</dbReference>
<keyword evidence="3 7" id="KW-0479">Metal-binding</keyword>
<evidence type="ECO:0000256" key="1">
    <source>
        <dbReference type="ARBA" id="ARBA00010617"/>
    </source>
</evidence>
<dbReference type="GO" id="GO:0006707">
    <property type="term" value="P:cholesterol catabolic process"/>
    <property type="evidence" value="ECO:0007669"/>
    <property type="project" value="TreeGrafter"/>
</dbReference>
<dbReference type="GO" id="GO:0020037">
    <property type="term" value="F:heme binding"/>
    <property type="evidence" value="ECO:0007669"/>
    <property type="project" value="InterPro"/>
</dbReference>
<dbReference type="Gene3D" id="1.10.630.10">
    <property type="entry name" value="Cytochrome P450"/>
    <property type="match status" value="1"/>
</dbReference>
<evidence type="ECO:0000313" key="8">
    <source>
        <dbReference type="EMBL" id="AMK59505.1"/>
    </source>
</evidence>
<dbReference type="Pfam" id="PF00067">
    <property type="entry name" value="p450"/>
    <property type="match status" value="1"/>
</dbReference>
<evidence type="ECO:0000256" key="4">
    <source>
        <dbReference type="ARBA" id="ARBA00023002"/>
    </source>
</evidence>
<dbReference type="FunFam" id="1.10.630.10:FF:000018">
    <property type="entry name" value="Cytochrome P450 monooxygenase"/>
    <property type="match status" value="1"/>
</dbReference>
<dbReference type="GO" id="GO:0036199">
    <property type="term" value="F:cholest-4-en-3-one 26-monooxygenase activity"/>
    <property type="evidence" value="ECO:0007669"/>
    <property type="project" value="TreeGrafter"/>
</dbReference>
<dbReference type="InterPro" id="IPR001128">
    <property type="entry name" value="Cyt_P450"/>
</dbReference>
<evidence type="ECO:0000256" key="2">
    <source>
        <dbReference type="ARBA" id="ARBA00022617"/>
    </source>
</evidence>
<keyword evidence="6 7" id="KW-0503">Monooxygenase</keyword>
<dbReference type="GO" id="GO:0008395">
    <property type="term" value="F:steroid hydroxylase activity"/>
    <property type="evidence" value="ECO:0007669"/>
    <property type="project" value="TreeGrafter"/>
</dbReference>
<keyword evidence="5 7" id="KW-0408">Iron</keyword>
<dbReference type="InterPro" id="IPR017972">
    <property type="entry name" value="Cyt_P450_CS"/>
</dbReference>
<dbReference type="GO" id="GO:0005506">
    <property type="term" value="F:iron ion binding"/>
    <property type="evidence" value="ECO:0007669"/>
    <property type="project" value="InterPro"/>
</dbReference>
<dbReference type="PROSITE" id="PS00086">
    <property type="entry name" value="CYTOCHROME_P450"/>
    <property type="match status" value="1"/>
</dbReference>
<protein>
    <submittedName>
        <fullName evidence="8">Cytochrome P450</fullName>
    </submittedName>
</protein>
<dbReference type="AlphaFoldDB" id="A0A126SYX7"/>
<name>A0A126SYX7_9BACT</name>
<dbReference type="PANTHER" id="PTHR46696">
    <property type="entry name" value="P450, PUTATIVE (EUROFUNG)-RELATED"/>
    <property type="match status" value="1"/>
</dbReference>
<dbReference type="SUPFAM" id="SSF48264">
    <property type="entry name" value="Cytochrome P450"/>
    <property type="match status" value="1"/>
</dbReference>
<evidence type="ECO:0000256" key="3">
    <source>
        <dbReference type="ARBA" id="ARBA00022723"/>
    </source>
</evidence>
<evidence type="ECO:0000256" key="7">
    <source>
        <dbReference type="RuleBase" id="RU000461"/>
    </source>
</evidence>
<keyword evidence="4 7" id="KW-0560">Oxidoreductase</keyword>
<dbReference type="PANTHER" id="PTHR46696:SF4">
    <property type="entry name" value="BIOTIN BIOSYNTHESIS CYTOCHROME P450"/>
    <property type="match status" value="1"/>
</dbReference>